<name>A0A1B9ITF8_9TREE</name>
<proteinExistence type="predicted"/>
<accession>A0A1B9ITF8</accession>
<dbReference type="AlphaFoldDB" id="A0A1B9ITF8"/>
<evidence type="ECO:0000313" key="4">
    <source>
        <dbReference type="Proteomes" id="UP000092583"/>
    </source>
</evidence>
<dbReference type="SUPFAM" id="SSF81383">
    <property type="entry name" value="F-box domain"/>
    <property type="match status" value="1"/>
</dbReference>
<dbReference type="InterPro" id="IPR001810">
    <property type="entry name" value="F-box_dom"/>
</dbReference>
<sequence>MPFVQSSPILPVELLHQILSYASRGTLASVCRTSKTLHRIASPFLWKHLILGPWKVDEDGKVMRDDKNKEILDKNKEDCGAIMSSRGEGRTKGNLVETFSLYHHSFDWCQSNDQMTLRMPNVHTLHLYLNDKDQIHDDYDGHRCGLLRAVQPKIIVWHNACINVLDCWTIGPKRLYEETQTFFFISTGHQAEKCRFYPRLYRYDFTTLEDIYWLFKPRILDSQAKSESFVRGSFALQNFIRNIVQLAIEFHQTRITFVNSGVIRSFHKDWKDEPYKTFEQRVARDVKKELERQLKQSRHRSKEKKKQRLDSIHFMDLDEFMAKEERWRYLDARQVRKWKKVFSPFGTGHESGGGADVVDDGDQVDQLL</sequence>
<evidence type="ECO:0000259" key="2">
    <source>
        <dbReference type="Pfam" id="PF12937"/>
    </source>
</evidence>
<dbReference type="OrthoDB" id="2565023at2759"/>
<gene>
    <name evidence="3" type="ORF">L486_03311</name>
</gene>
<dbReference type="Pfam" id="PF12937">
    <property type="entry name" value="F-box-like"/>
    <property type="match status" value="1"/>
</dbReference>
<feature type="domain" description="F-box" evidence="2">
    <location>
        <begin position="10"/>
        <end position="50"/>
    </location>
</feature>
<protein>
    <recommendedName>
        <fullName evidence="2">F-box domain-containing protein</fullName>
    </recommendedName>
</protein>
<dbReference type="InterPro" id="IPR036047">
    <property type="entry name" value="F-box-like_dom_sf"/>
</dbReference>
<dbReference type="Proteomes" id="UP000092583">
    <property type="component" value="Unassembled WGS sequence"/>
</dbReference>
<reference evidence="4" key="2">
    <citation type="submission" date="2013-12" db="EMBL/GenBank/DDBJ databases">
        <title>Evolution of pathogenesis and genome organization in the Tremellales.</title>
        <authorList>
            <person name="Cuomo C."/>
            <person name="Litvintseva A."/>
            <person name="Heitman J."/>
            <person name="Chen Y."/>
            <person name="Sun S."/>
            <person name="Springer D."/>
            <person name="Dromer F."/>
            <person name="Young S."/>
            <person name="Zeng Q."/>
            <person name="Chapman S."/>
            <person name="Gujja S."/>
            <person name="Saif S."/>
            <person name="Birren B."/>
        </authorList>
    </citation>
    <scope>NUCLEOTIDE SEQUENCE [LARGE SCALE GENOMIC DNA]</scope>
    <source>
        <strain evidence="4">CBS 10435</strain>
    </source>
</reference>
<dbReference type="Gene3D" id="1.20.1280.50">
    <property type="match status" value="1"/>
</dbReference>
<evidence type="ECO:0000256" key="1">
    <source>
        <dbReference type="SAM" id="Coils"/>
    </source>
</evidence>
<organism evidence="3 4">
    <name type="scientific">Kwoniella mangroviensis CBS 10435</name>
    <dbReference type="NCBI Taxonomy" id="1331196"/>
    <lineage>
        <taxon>Eukaryota</taxon>
        <taxon>Fungi</taxon>
        <taxon>Dikarya</taxon>
        <taxon>Basidiomycota</taxon>
        <taxon>Agaricomycotina</taxon>
        <taxon>Tremellomycetes</taxon>
        <taxon>Tremellales</taxon>
        <taxon>Cryptococcaceae</taxon>
        <taxon>Kwoniella</taxon>
    </lineage>
</organism>
<keyword evidence="1" id="KW-0175">Coiled coil</keyword>
<keyword evidence="4" id="KW-1185">Reference proteome</keyword>
<reference evidence="3 4" key="1">
    <citation type="submission" date="2013-07" db="EMBL/GenBank/DDBJ databases">
        <title>The Genome Sequence of Kwoniella mangroviensis CBS10435.</title>
        <authorList>
            <consortium name="The Broad Institute Genome Sequencing Platform"/>
            <person name="Cuomo C."/>
            <person name="Litvintseva A."/>
            <person name="Chen Y."/>
            <person name="Heitman J."/>
            <person name="Sun S."/>
            <person name="Springer D."/>
            <person name="Dromer F."/>
            <person name="Young S.K."/>
            <person name="Zeng Q."/>
            <person name="Gargeya S."/>
            <person name="Fitzgerald M."/>
            <person name="Abouelleil A."/>
            <person name="Alvarado L."/>
            <person name="Berlin A.M."/>
            <person name="Chapman S.B."/>
            <person name="Dewar J."/>
            <person name="Goldberg J."/>
            <person name="Griggs A."/>
            <person name="Gujja S."/>
            <person name="Hansen M."/>
            <person name="Howarth C."/>
            <person name="Imamovic A."/>
            <person name="Larimer J."/>
            <person name="McCowan C."/>
            <person name="Murphy C."/>
            <person name="Pearson M."/>
            <person name="Priest M."/>
            <person name="Roberts A."/>
            <person name="Saif S."/>
            <person name="Shea T."/>
            <person name="Sykes S."/>
            <person name="Wortman J."/>
            <person name="Nusbaum C."/>
            <person name="Birren B."/>
        </authorList>
    </citation>
    <scope>NUCLEOTIDE SEQUENCE [LARGE SCALE GENOMIC DNA]</scope>
    <source>
        <strain evidence="3 4">CBS 10435</strain>
    </source>
</reference>
<evidence type="ECO:0000313" key="3">
    <source>
        <dbReference type="EMBL" id="OCF58821.1"/>
    </source>
</evidence>
<dbReference type="EMBL" id="KI669461">
    <property type="protein sequence ID" value="OCF58821.1"/>
    <property type="molecule type" value="Genomic_DNA"/>
</dbReference>
<feature type="coiled-coil region" evidence="1">
    <location>
        <begin position="280"/>
        <end position="307"/>
    </location>
</feature>